<reference evidence="2" key="1">
    <citation type="journal article" date="2019" name="Int. J. Syst. Evol. Microbiol.">
        <title>The Global Catalogue of Microorganisms (GCM) 10K type strain sequencing project: providing services to taxonomists for standard genome sequencing and annotation.</title>
        <authorList>
            <consortium name="The Broad Institute Genomics Platform"/>
            <consortium name="The Broad Institute Genome Sequencing Center for Infectious Disease"/>
            <person name="Wu L."/>
            <person name="Ma J."/>
        </authorList>
    </citation>
    <scope>NUCLEOTIDE SEQUENCE [LARGE SCALE GENOMIC DNA]</scope>
    <source>
        <strain evidence="2">CECT 8289</strain>
    </source>
</reference>
<dbReference type="Proteomes" id="UP001595907">
    <property type="component" value="Unassembled WGS sequence"/>
</dbReference>
<evidence type="ECO:0000313" key="2">
    <source>
        <dbReference type="Proteomes" id="UP001595907"/>
    </source>
</evidence>
<gene>
    <name evidence="1" type="ORF">ACFOWM_10310</name>
</gene>
<organism evidence="1 2">
    <name type="scientific">Ferruginibacter yonginensis</name>
    <dbReference type="NCBI Taxonomy" id="1310416"/>
    <lineage>
        <taxon>Bacteria</taxon>
        <taxon>Pseudomonadati</taxon>
        <taxon>Bacteroidota</taxon>
        <taxon>Chitinophagia</taxon>
        <taxon>Chitinophagales</taxon>
        <taxon>Chitinophagaceae</taxon>
        <taxon>Ferruginibacter</taxon>
    </lineage>
</organism>
<proteinExistence type="predicted"/>
<keyword evidence="2" id="KW-1185">Reference proteome</keyword>
<evidence type="ECO:0000313" key="1">
    <source>
        <dbReference type="EMBL" id="MFC4263272.1"/>
    </source>
</evidence>
<protein>
    <submittedName>
        <fullName evidence="1">Uncharacterized protein</fullName>
    </submittedName>
</protein>
<name>A0ABV8QU46_9BACT</name>
<comment type="caution">
    <text evidence="1">The sequence shown here is derived from an EMBL/GenBank/DDBJ whole genome shotgun (WGS) entry which is preliminary data.</text>
</comment>
<dbReference type="EMBL" id="JBHSCZ010000002">
    <property type="protein sequence ID" value="MFC4263272.1"/>
    <property type="molecule type" value="Genomic_DNA"/>
</dbReference>
<sequence length="135" mass="16249">MKKYKTIIWLAAITVLLSNWPLIKNITGLNDWYYRYSNISGTYTKMEIPIQGRIYDKPPNGEFILNRPNFYGCNLMPQSDTVVYRLFAINPLKFWRWGEYIFDWRYRLPYTDWDAIVKKRGFGYLKVSEKGCMEF</sequence>
<dbReference type="RefSeq" id="WP_379709613.1">
    <property type="nucleotide sequence ID" value="NZ_JBHSCZ010000002.1"/>
</dbReference>
<accession>A0ABV8QU46</accession>